<evidence type="ECO:0000313" key="3">
    <source>
        <dbReference type="EMBL" id="OAA69901.1"/>
    </source>
</evidence>
<dbReference type="PANTHER" id="PTHR42942:SF1">
    <property type="entry name" value="ALKYLTRANSFERASE-LIKE PROTEIN 1"/>
    <property type="match status" value="1"/>
</dbReference>
<comment type="caution">
    <text evidence="3">The sequence shown here is derived from an EMBL/GenBank/DDBJ whole genome shotgun (WGS) entry which is preliminary data.</text>
</comment>
<evidence type="ECO:0000256" key="1">
    <source>
        <dbReference type="SAM" id="MobiDB-lite"/>
    </source>
</evidence>
<feature type="domain" description="Methylated-DNA-[protein]-cysteine S-methyltransferase DNA binding" evidence="2">
    <location>
        <begin position="105"/>
        <end position="164"/>
    </location>
</feature>
<dbReference type="RefSeq" id="XP_018706505.1">
    <property type="nucleotide sequence ID" value="XM_018846777.1"/>
</dbReference>
<keyword evidence="3" id="KW-0808">Transferase</keyword>
<feature type="compositionally biased region" description="Basic residues" evidence="1">
    <location>
        <begin position="50"/>
        <end position="62"/>
    </location>
</feature>
<dbReference type="STRING" id="1081104.A0A168BBS3"/>
<dbReference type="InterPro" id="IPR014048">
    <property type="entry name" value="MethylDNA_cys_MeTrfase_DNA-bd"/>
</dbReference>
<dbReference type="GeneID" id="30019463"/>
<keyword evidence="4" id="KW-1185">Reference proteome</keyword>
<dbReference type="PANTHER" id="PTHR42942">
    <property type="entry name" value="6-O-METHYLGUANINE DNA METHYLTRANSFERASE"/>
    <property type="match status" value="1"/>
</dbReference>
<feature type="compositionally biased region" description="Basic residues" evidence="1">
    <location>
        <begin position="75"/>
        <end position="84"/>
    </location>
</feature>
<feature type="region of interest" description="Disordered" evidence="1">
    <location>
        <begin position="189"/>
        <end position="212"/>
    </location>
</feature>
<dbReference type="Gene3D" id="1.10.10.10">
    <property type="entry name" value="Winged helix-like DNA-binding domain superfamily/Winged helix DNA-binding domain"/>
    <property type="match status" value="1"/>
</dbReference>
<dbReference type="OrthoDB" id="2548197at2759"/>
<feature type="region of interest" description="Disordered" evidence="1">
    <location>
        <begin position="1"/>
        <end position="89"/>
    </location>
</feature>
<sequence length="212" mass="23975">MRRRLAHSRQLRQPLPASTNLSTTTKSHSSHHNPTPASPTSTYPPNAPHGRGRRLFPRRLLRRQRDPPRPGNLLRPHRPPHRHPSVPPLSLLPFPSHFPNLLPAQRPRQVGVCLKHLPAAEEGHRWDHDSVPWQRVVNARGVISPRAHPTAVRDQAELLRDEGVEVVRGALGEMSVDLAEYGWFPEALPSEHEAGAKEEEHVEIKEEDSEDD</sequence>
<reference evidence="3 4" key="1">
    <citation type="journal article" date="2016" name="Genome Biol. Evol.">
        <title>Divergent and convergent evolution of fungal pathogenicity.</title>
        <authorList>
            <person name="Shang Y."/>
            <person name="Xiao G."/>
            <person name="Zheng P."/>
            <person name="Cen K."/>
            <person name="Zhan S."/>
            <person name="Wang C."/>
        </authorList>
    </citation>
    <scope>NUCLEOTIDE SEQUENCE [LARGE SCALE GENOMIC DNA]</scope>
    <source>
        <strain evidence="3 4">ARSEF 2679</strain>
    </source>
</reference>
<accession>A0A168BBS3</accession>
<protein>
    <submittedName>
        <fullName evidence="3">Methylated-DNA-[protein]-cysteine S-methyltransferase, DNA binding protein</fullName>
    </submittedName>
</protein>
<keyword evidence="3" id="KW-0489">Methyltransferase</keyword>
<dbReference type="InterPro" id="IPR036388">
    <property type="entry name" value="WH-like_DNA-bd_sf"/>
</dbReference>
<dbReference type="GO" id="GO:0008168">
    <property type="term" value="F:methyltransferase activity"/>
    <property type="evidence" value="ECO:0007669"/>
    <property type="project" value="UniProtKB-KW"/>
</dbReference>
<gene>
    <name evidence="3" type="ORF">ISF_03171</name>
</gene>
<proteinExistence type="predicted"/>
<dbReference type="InterPro" id="IPR052520">
    <property type="entry name" value="ATL_DNA_repair"/>
</dbReference>
<dbReference type="Pfam" id="PF01035">
    <property type="entry name" value="DNA_binding_1"/>
    <property type="match status" value="1"/>
</dbReference>
<feature type="compositionally biased region" description="Basic and acidic residues" evidence="1">
    <location>
        <begin position="189"/>
        <end position="204"/>
    </location>
</feature>
<dbReference type="AlphaFoldDB" id="A0A168BBS3"/>
<dbReference type="GO" id="GO:0006281">
    <property type="term" value="P:DNA repair"/>
    <property type="evidence" value="ECO:0007669"/>
    <property type="project" value="InterPro"/>
</dbReference>
<feature type="compositionally biased region" description="Basic residues" evidence="1">
    <location>
        <begin position="1"/>
        <end position="10"/>
    </location>
</feature>
<feature type="compositionally biased region" description="Low complexity" evidence="1">
    <location>
        <begin position="18"/>
        <end position="44"/>
    </location>
</feature>
<evidence type="ECO:0000313" key="4">
    <source>
        <dbReference type="Proteomes" id="UP000076744"/>
    </source>
</evidence>
<name>A0A168BBS3_CORFA</name>
<organism evidence="3 4">
    <name type="scientific">Cordyceps fumosorosea (strain ARSEF 2679)</name>
    <name type="common">Isaria fumosorosea</name>
    <dbReference type="NCBI Taxonomy" id="1081104"/>
    <lineage>
        <taxon>Eukaryota</taxon>
        <taxon>Fungi</taxon>
        <taxon>Dikarya</taxon>
        <taxon>Ascomycota</taxon>
        <taxon>Pezizomycotina</taxon>
        <taxon>Sordariomycetes</taxon>
        <taxon>Hypocreomycetidae</taxon>
        <taxon>Hypocreales</taxon>
        <taxon>Cordycipitaceae</taxon>
        <taxon>Cordyceps</taxon>
    </lineage>
</organism>
<evidence type="ECO:0000259" key="2">
    <source>
        <dbReference type="Pfam" id="PF01035"/>
    </source>
</evidence>
<dbReference type="EMBL" id="AZHB01000005">
    <property type="protein sequence ID" value="OAA69901.1"/>
    <property type="molecule type" value="Genomic_DNA"/>
</dbReference>
<dbReference type="Proteomes" id="UP000076744">
    <property type="component" value="Unassembled WGS sequence"/>
</dbReference>
<dbReference type="GO" id="GO:0032259">
    <property type="term" value="P:methylation"/>
    <property type="evidence" value="ECO:0007669"/>
    <property type="project" value="UniProtKB-KW"/>
</dbReference>